<dbReference type="Pfam" id="PF15485">
    <property type="entry name" value="DUF4643"/>
    <property type="match status" value="1"/>
</dbReference>
<proteinExistence type="predicted"/>
<keyword evidence="3" id="KW-1185">Reference proteome</keyword>
<feature type="compositionally biased region" description="Polar residues" evidence="1">
    <location>
        <begin position="1"/>
        <end position="11"/>
    </location>
</feature>
<evidence type="ECO:0000313" key="2">
    <source>
        <dbReference type="Ensembl" id="ENSPKIP00000035657.1"/>
    </source>
</evidence>
<feature type="region of interest" description="Disordered" evidence="1">
    <location>
        <begin position="759"/>
        <end position="892"/>
    </location>
</feature>
<dbReference type="KEGG" id="pki:111840926"/>
<feature type="compositionally biased region" description="Basic and acidic residues" evidence="1">
    <location>
        <begin position="849"/>
        <end position="866"/>
    </location>
</feature>
<dbReference type="GeneTree" id="ENSGT00940000167812"/>
<evidence type="ECO:0000313" key="3">
    <source>
        <dbReference type="Proteomes" id="UP000261540"/>
    </source>
</evidence>
<accession>A0A3B3SY24</accession>
<protein>
    <submittedName>
        <fullName evidence="2">Proline-rich protein 33-like</fullName>
    </submittedName>
</protein>
<organism evidence="2 3">
    <name type="scientific">Paramormyrops kingsleyae</name>
    <dbReference type="NCBI Taxonomy" id="1676925"/>
    <lineage>
        <taxon>Eukaryota</taxon>
        <taxon>Metazoa</taxon>
        <taxon>Chordata</taxon>
        <taxon>Craniata</taxon>
        <taxon>Vertebrata</taxon>
        <taxon>Euteleostomi</taxon>
        <taxon>Actinopterygii</taxon>
        <taxon>Neopterygii</taxon>
        <taxon>Teleostei</taxon>
        <taxon>Osteoglossocephala</taxon>
        <taxon>Osteoglossomorpha</taxon>
        <taxon>Osteoglossiformes</taxon>
        <taxon>Mormyridae</taxon>
        <taxon>Paramormyrops</taxon>
    </lineage>
</organism>
<dbReference type="Ensembl" id="ENSPKIT00000016591.1">
    <property type="protein sequence ID" value="ENSPKIP00000035657.1"/>
    <property type="gene ID" value="ENSPKIG00000014525.1"/>
</dbReference>
<dbReference type="PANTHER" id="PTHR38004:SF1">
    <property type="entry name" value="PROLINE-RICH PROTEIN 33"/>
    <property type="match status" value="1"/>
</dbReference>
<sequence length="1006" mass="109745">MLTSFNGSHGLSQHYRPPLMPKPGKDNAKLQKLLKKTGKKKSSHQALQTPVPFRSSLSPVSEASADLEHSDHSTPSGTPDPVYGINSNPRFSVKPVHQHSPSPYPYMQSAKYDKTAVLFPKQHISLDCSFHQQVAPLHNFTSLLQAESSAHPNSALPTASSLQTSIQAEENVFLQPTTTPIIQVEASVPKVPASTNMVSQIASPPVQTLSQTPPLILTHTQLVPLAPSSVQYTKPLLSTPEVENNVQKASPSVKYPTTHTFEDQAESTAFNGLPPAKSCTKPTSEMKGGTTSTSEFLPTRALSEQLKTPVYFLAQRKSPTCEVSRASHFSYSTSSASFVNKGSSFEICTSGTNKTNENETGNSLSSTSIECTSEYSTYTSRVEGNNMYDNMCSVHSNSLERPYNGKLTTKNYVNEVSPFAISFNSTSKTQIPKIPKLQTKLGDQTPVKAANNFITHTTYQDGQNGTDPCNTTTDICGFENVNTLIHTCKPTIPSLGYKRSVAHETKSKSKYYGLTPADYVAYGGIRSSSPTYSISKPMASTSEVPKLCDTPCSQSPACEIPQEPSPAILNSTVSSNEKQKKSAQGAGLPEGQSLEEGKIAKTPFYRAQNVQMVTSEAVEYRPVGTNTHQTIPKHKTSPEIQKQCNFVMERQLANIPISETQIANKAKHLIQTISNKMQTLKSGGNSMAAKISKGKVFTQGLDEAGMESSQTVTEPSIVQHTENSKESHRPEVSLVISSSVKESVPSAQITACLSQDPANSVTSLSLGQSSSQPVIGHGEASKSVSTGAVHNQETSQETARPEASNRQSTAQKKESSTSASKQESQTIEPQKPKGLKSKLSGWTRLKKHMIVEPEEPKFPEPVEESKLQAPNSKPEKSQEMSTEVCEHSGTQNGPRALKMWDAILFQMFSTKENIMKHINETKSKTEKKDVPNDNQKPSLSFVHRLPLLLYSPRFDARKLKEAASRPLTKIAAVFERGLLNRKSQEEEPKDFNRVAKGFAHLKTTDI</sequence>
<feature type="compositionally biased region" description="Low complexity" evidence="1">
    <location>
        <begin position="763"/>
        <end position="772"/>
    </location>
</feature>
<reference evidence="2" key="2">
    <citation type="submission" date="2025-09" db="UniProtKB">
        <authorList>
            <consortium name="Ensembl"/>
        </authorList>
    </citation>
    <scope>IDENTIFICATION</scope>
</reference>
<evidence type="ECO:0000256" key="1">
    <source>
        <dbReference type="SAM" id="MobiDB-lite"/>
    </source>
</evidence>
<reference evidence="2" key="1">
    <citation type="submission" date="2025-08" db="UniProtKB">
        <authorList>
            <consortium name="Ensembl"/>
        </authorList>
    </citation>
    <scope>IDENTIFICATION</scope>
</reference>
<feature type="compositionally biased region" description="Basic and acidic residues" evidence="1">
    <location>
        <begin position="722"/>
        <end position="731"/>
    </location>
</feature>
<feature type="region of interest" description="Disordered" evidence="1">
    <location>
        <begin position="269"/>
        <end position="296"/>
    </location>
</feature>
<feature type="region of interest" description="Disordered" evidence="1">
    <location>
        <begin position="559"/>
        <end position="595"/>
    </location>
</feature>
<feature type="region of interest" description="Disordered" evidence="1">
    <location>
        <begin position="706"/>
        <end position="732"/>
    </location>
</feature>
<dbReference type="PANTHER" id="PTHR38004">
    <property type="entry name" value="PROLINE-RICH PROTEIN 33"/>
    <property type="match status" value="1"/>
</dbReference>
<feature type="compositionally biased region" description="Polar residues" evidence="1">
    <location>
        <begin position="782"/>
        <end position="828"/>
    </location>
</feature>
<dbReference type="Proteomes" id="UP000261540">
    <property type="component" value="Unplaced"/>
</dbReference>
<feature type="compositionally biased region" description="Basic residues" evidence="1">
    <location>
        <begin position="32"/>
        <end position="43"/>
    </location>
</feature>
<dbReference type="AlphaFoldDB" id="A0A3B3SY24"/>
<feature type="region of interest" description="Disordered" evidence="1">
    <location>
        <begin position="1"/>
        <end position="102"/>
    </location>
</feature>
<dbReference type="OrthoDB" id="329227at2759"/>
<feature type="compositionally biased region" description="Polar residues" evidence="1">
    <location>
        <begin position="707"/>
        <end position="721"/>
    </location>
</feature>
<dbReference type="InterPro" id="IPR028004">
    <property type="entry name" value="DUF4643"/>
</dbReference>
<name>A0A3B3SY24_9TELE</name>